<dbReference type="PROSITE" id="PS50106">
    <property type="entry name" value="PDZ"/>
    <property type="match status" value="1"/>
</dbReference>
<name>A0ABU0B003_9FIRM</name>
<dbReference type="InterPro" id="IPR005151">
    <property type="entry name" value="Tail-specific_protease"/>
</dbReference>
<dbReference type="Gene3D" id="2.30.42.10">
    <property type="match status" value="1"/>
</dbReference>
<dbReference type="NCBIfam" id="TIGR00225">
    <property type="entry name" value="prc"/>
    <property type="match status" value="1"/>
</dbReference>
<dbReference type="Gene3D" id="3.30.750.44">
    <property type="match status" value="1"/>
</dbReference>
<keyword evidence="3 6" id="KW-0378">Hydrolase</keyword>
<dbReference type="Pfam" id="PF17820">
    <property type="entry name" value="PDZ_6"/>
    <property type="match status" value="1"/>
</dbReference>
<evidence type="ECO:0000256" key="4">
    <source>
        <dbReference type="ARBA" id="ARBA00022825"/>
    </source>
</evidence>
<dbReference type="InterPro" id="IPR041489">
    <property type="entry name" value="PDZ_6"/>
</dbReference>
<dbReference type="Gene3D" id="3.30.457.10">
    <property type="entry name" value="Copper amine oxidase-like, N-terminal domain"/>
    <property type="match status" value="1"/>
</dbReference>
<evidence type="ECO:0000313" key="7">
    <source>
        <dbReference type="Proteomes" id="UP001225644"/>
    </source>
</evidence>
<dbReference type="InterPro" id="IPR001478">
    <property type="entry name" value="PDZ"/>
</dbReference>
<dbReference type="InterPro" id="IPR036034">
    <property type="entry name" value="PDZ_sf"/>
</dbReference>
<dbReference type="SMART" id="SM00228">
    <property type="entry name" value="PDZ"/>
    <property type="match status" value="1"/>
</dbReference>
<feature type="domain" description="PDZ" evidence="5">
    <location>
        <begin position="78"/>
        <end position="138"/>
    </location>
</feature>
<dbReference type="InterPro" id="IPR012854">
    <property type="entry name" value="Cu_amine_oxidase-like_N"/>
</dbReference>
<dbReference type="SUPFAM" id="SSF55383">
    <property type="entry name" value="Copper amine oxidase, domain N"/>
    <property type="match status" value="1"/>
</dbReference>
<dbReference type="Pfam" id="PF22694">
    <property type="entry name" value="CtpB_N-like"/>
    <property type="match status" value="1"/>
</dbReference>
<proteinExistence type="inferred from homology"/>
<dbReference type="EMBL" id="JAUSUX010000007">
    <property type="protein sequence ID" value="MDQ0286037.1"/>
    <property type="molecule type" value="Genomic_DNA"/>
</dbReference>
<evidence type="ECO:0000256" key="1">
    <source>
        <dbReference type="ARBA" id="ARBA00009179"/>
    </source>
</evidence>
<comment type="similarity">
    <text evidence="1">Belongs to the peptidase S41A family.</text>
</comment>
<dbReference type="InterPro" id="IPR004447">
    <property type="entry name" value="Peptidase_S41A"/>
</dbReference>
<dbReference type="GO" id="GO:0006508">
    <property type="term" value="P:proteolysis"/>
    <property type="evidence" value="ECO:0007669"/>
    <property type="project" value="UniProtKB-KW"/>
</dbReference>
<dbReference type="InterPro" id="IPR036582">
    <property type="entry name" value="Mao_N_sf"/>
</dbReference>
<evidence type="ECO:0000313" key="6">
    <source>
        <dbReference type="EMBL" id="MDQ0286037.1"/>
    </source>
</evidence>
<dbReference type="PANTHER" id="PTHR32060">
    <property type="entry name" value="TAIL-SPECIFIC PROTEASE"/>
    <property type="match status" value="1"/>
</dbReference>
<dbReference type="Gene3D" id="3.90.226.10">
    <property type="entry name" value="2-enoyl-CoA Hydratase, Chain A, domain 1"/>
    <property type="match status" value="1"/>
</dbReference>
<dbReference type="CDD" id="cd07560">
    <property type="entry name" value="Peptidase_S41_CPP"/>
    <property type="match status" value="1"/>
</dbReference>
<dbReference type="SUPFAM" id="SSF52096">
    <property type="entry name" value="ClpP/crotonase"/>
    <property type="match status" value="1"/>
</dbReference>
<keyword evidence="7" id="KW-1185">Reference proteome</keyword>
<gene>
    <name evidence="6" type="ORF">J2Z49_001143</name>
</gene>
<dbReference type="Proteomes" id="UP001225644">
    <property type="component" value="Unassembled WGS sequence"/>
</dbReference>
<reference evidence="6 7" key="1">
    <citation type="submission" date="2023-07" db="EMBL/GenBank/DDBJ databases">
        <title>Genomic Encyclopedia of Type Strains, Phase IV (KMG-IV): sequencing the most valuable type-strain genomes for metagenomic binning, comparative biology and taxonomic classification.</title>
        <authorList>
            <person name="Goeker M."/>
        </authorList>
    </citation>
    <scope>NUCLEOTIDE SEQUENCE [LARGE SCALE GENOMIC DNA]</scope>
    <source>
        <strain evidence="6 7">DSM 12396</strain>
    </source>
</reference>
<comment type="caution">
    <text evidence="6">The sequence shown here is derived from an EMBL/GenBank/DDBJ whole genome shotgun (WGS) entry which is preliminary data.</text>
</comment>
<protein>
    <submittedName>
        <fullName evidence="6">Carboxyl-terminal processing protease</fullName>
        <ecNumber evidence="6">3.4.21.102</ecNumber>
    </submittedName>
</protein>
<dbReference type="SUPFAM" id="SSF50156">
    <property type="entry name" value="PDZ domain-like"/>
    <property type="match status" value="1"/>
</dbReference>
<evidence type="ECO:0000256" key="3">
    <source>
        <dbReference type="ARBA" id="ARBA00022801"/>
    </source>
</evidence>
<accession>A0ABU0B003</accession>
<dbReference type="PANTHER" id="PTHR32060:SF30">
    <property type="entry name" value="CARBOXY-TERMINAL PROCESSING PROTEASE CTPA"/>
    <property type="match status" value="1"/>
</dbReference>
<dbReference type="CDD" id="cd06782">
    <property type="entry name" value="cpPDZ_CPP-like"/>
    <property type="match status" value="1"/>
</dbReference>
<dbReference type="GO" id="GO:0004252">
    <property type="term" value="F:serine-type endopeptidase activity"/>
    <property type="evidence" value="ECO:0007669"/>
    <property type="project" value="UniProtKB-EC"/>
</dbReference>
<evidence type="ECO:0000256" key="2">
    <source>
        <dbReference type="ARBA" id="ARBA00022670"/>
    </source>
</evidence>
<dbReference type="Pfam" id="PF07833">
    <property type="entry name" value="Cu_amine_oxidN1"/>
    <property type="match status" value="1"/>
</dbReference>
<evidence type="ECO:0000259" key="5">
    <source>
        <dbReference type="PROSITE" id="PS50106"/>
    </source>
</evidence>
<keyword evidence="2 6" id="KW-0645">Protease</keyword>
<dbReference type="Pfam" id="PF03572">
    <property type="entry name" value="Peptidase_S41"/>
    <property type="match status" value="1"/>
</dbReference>
<organism evidence="6 7">
    <name type="scientific">Desulfofundulus luciae</name>
    <dbReference type="NCBI Taxonomy" id="74702"/>
    <lineage>
        <taxon>Bacteria</taxon>
        <taxon>Bacillati</taxon>
        <taxon>Bacillota</taxon>
        <taxon>Clostridia</taxon>
        <taxon>Eubacteriales</taxon>
        <taxon>Peptococcaceae</taxon>
        <taxon>Desulfofundulus</taxon>
    </lineage>
</organism>
<dbReference type="InterPro" id="IPR029045">
    <property type="entry name" value="ClpP/crotonase-like_dom_sf"/>
</dbReference>
<keyword evidence="4" id="KW-0720">Serine protease</keyword>
<dbReference type="InterPro" id="IPR055210">
    <property type="entry name" value="CtpA/B_N"/>
</dbReference>
<sequence length="485" mass="52599">MALLFFLPVFPAGAGEELERGTAAVAEVMDYVYHYHVARPDVDRLVNGAIDGLLSSLGDPYTEYFTAEDLDNFTNSLEGNFAGIGVELEGWPPYPQVARVLGDSPAYRAGIREKDLIIRVNGEDTAGLTLSQVVEKIRGPAGSRVQLTIRRGGVPDFDVELVREQVSSPSVEWEVLPGNIGYVRVHVFSSRTAEEFGVLMQEFLARGIKGMILDLRNDPGGYLHAAADLAGYFLPAGKVVVTTVDRNGQKEVYYTAGKTPALDLPLVVMVNDMSASSAEVVAAALQDYRRAVLVGDRTFGKGVVQAIIPLETGGALKLTIARCLTPAGRSIDGRGVEPDRWVSTPSLQLVAARQELQPRLPRTVLFNLSGTGVFVNGEKISDHLSPLIQAGETCVPLRFTLEALGFSVHWQHEGHKVLARAGDRELVLDVDMKTAVIGGQKVGLGSLMIRGESIYLPVSLFSRLGVEVEREGEQLKLELLPVKQE</sequence>
<dbReference type="SMART" id="SM00245">
    <property type="entry name" value="TSPc"/>
    <property type="match status" value="1"/>
</dbReference>
<dbReference type="EC" id="3.4.21.102" evidence="6"/>